<protein>
    <submittedName>
        <fullName evidence="1">Uncharacterized protein</fullName>
    </submittedName>
</protein>
<sequence length="117" mass="13410">MAIEATPQHFPEELLVKNGCYKIFRGQMVSLAPKWTPHAFLINYTCMVQSLSSTENGNPRVWFLPSDFAKEIRYGIFIPILDVPDAWYLMLLDVKSSHVYCLDVYGDDHDIKRGVAD</sequence>
<organism evidence="1 2">
    <name type="scientific">Stylosanthes scabra</name>
    <dbReference type="NCBI Taxonomy" id="79078"/>
    <lineage>
        <taxon>Eukaryota</taxon>
        <taxon>Viridiplantae</taxon>
        <taxon>Streptophyta</taxon>
        <taxon>Embryophyta</taxon>
        <taxon>Tracheophyta</taxon>
        <taxon>Spermatophyta</taxon>
        <taxon>Magnoliopsida</taxon>
        <taxon>eudicotyledons</taxon>
        <taxon>Gunneridae</taxon>
        <taxon>Pentapetalae</taxon>
        <taxon>rosids</taxon>
        <taxon>fabids</taxon>
        <taxon>Fabales</taxon>
        <taxon>Fabaceae</taxon>
        <taxon>Papilionoideae</taxon>
        <taxon>50 kb inversion clade</taxon>
        <taxon>dalbergioids sensu lato</taxon>
        <taxon>Dalbergieae</taxon>
        <taxon>Pterocarpus clade</taxon>
        <taxon>Stylosanthes</taxon>
    </lineage>
</organism>
<dbReference type="Proteomes" id="UP001341840">
    <property type="component" value="Unassembled WGS sequence"/>
</dbReference>
<name>A0ABU6QCG8_9FABA</name>
<evidence type="ECO:0000313" key="2">
    <source>
        <dbReference type="Proteomes" id="UP001341840"/>
    </source>
</evidence>
<accession>A0ABU6QCG8</accession>
<reference evidence="1 2" key="1">
    <citation type="journal article" date="2023" name="Plants (Basel)">
        <title>Bridging the Gap: Combining Genomics and Transcriptomics Approaches to Understand Stylosanthes scabra, an Orphan Legume from the Brazilian Caatinga.</title>
        <authorList>
            <person name="Ferreira-Neto J.R.C."/>
            <person name="da Silva M.D."/>
            <person name="Binneck E."/>
            <person name="de Melo N.F."/>
            <person name="da Silva R.H."/>
            <person name="de Melo A.L.T.M."/>
            <person name="Pandolfi V."/>
            <person name="Bustamante F.O."/>
            <person name="Brasileiro-Vidal A.C."/>
            <person name="Benko-Iseppon A.M."/>
        </authorList>
    </citation>
    <scope>NUCLEOTIDE SEQUENCE [LARGE SCALE GENOMIC DNA]</scope>
    <source>
        <tissue evidence="1">Leaves</tissue>
    </source>
</reference>
<gene>
    <name evidence="1" type="ORF">PIB30_035304</name>
</gene>
<keyword evidence="2" id="KW-1185">Reference proteome</keyword>
<comment type="caution">
    <text evidence="1">The sequence shown here is derived from an EMBL/GenBank/DDBJ whole genome shotgun (WGS) entry which is preliminary data.</text>
</comment>
<evidence type="ECO:0000313" key="1">
    <source>
        <dbReference type="EMBL" id="MED6109607.1"/>
    </source>
</evidence>
<dbReference type="EMBL" id="JASCZI010000168">
    <property type="protein sequence ID" value="MED6109607.1"/>
    <property type="molecule type" value="Genomic_DNA"/>
</dbReference>
<proteinExistence type="predicted"/>